<feature type="compositionally biased region" description="Basic and acidic residues" evidence="1">
    <location>
        <begin position="92"/>
        <end position="101"/>
    </location>
</feature>
<keyword evidence="4" id="KW-0675">Receptor</keyword>
<evidence type="ECO:0000259" key="3">
    <source>
        <dbReference type="Pfam" id="PF02931"/>
    </source>
</evidence>
<dbReference type="EMBL" id="VIIS01001519">
    <property type="protein sequence ID" value="KAF0296972.1"/>
    <property type="molecule type" value="Genomic_DNA"/>
</dbReference>
<evidence type="ECO:0000313" key="4">
    <source>
        <dbReference type="EMBL" id="KAF0296972.1"/>
    </source>
</evidence>
<dbReference type="GO" id="GO:0005230">
    <property type="term" value="F:extracellular ligand-gated monoatomic ion channel activity"/>
    <property type="evidence" value="ECO:0007669"/>
    <property type="project" value="InterPro"/>
</dbReference>
<organism evidence="4 5">
    <name type="scientific">Amphibalanus amphitrite</name>
    <name type="common">Striped barnacle</name>
    <name type="synonym">Balanus amphitrite</name>
    <dbReference type="NCBI Taxonomy" id="1232801"/>
    <lineage>
        <taxon>Eukaryota</taxon>
        <taxon>Metazoa</taxon>
        <taxon>Ecdysozoa</taxon>
        <taxon>Arthropoda</taxon>
        <taxon>Crustacea</taxon>
        <taxon>Multicrustacea</taxon>
        <taxon>Cirripedia</taxon>
        <taxon>Thoracica</taxon>
        <taxon>Thoracicalcarea</taxon>
        <taxon>Balanomorpha</taxon>
        <taxon>Balanoidea</taxon>
        <taxon>Balanidae</taxon>
        <taxon>Amphibalaninae</taxon>
        <taxon>Amphibalanus</taxon>
    </lineage>
</organism>
<name>A0A6A4W1J9_AMPAM</name>
<gene>
    <name evidence="4" type="ORF">FJT64_005578</name>
</gene>
<dbReference type="OrthoDB" id="5975154at2759"/>
<dbReference type="SUPFAM" id="SSF63712">
    <property type="entry name" value="Nicotinic receptor ligand binding domain-like"/>
    <property type="match status" value="1"/>
</dbReference>
<feature type="signal peptide" evidence="2">
    <location>
        <begin position="1"/>
        <end position="22"/>
    </location>
</feature>
<reference evidence="4 5" key="1">
    <citation type="submission" date="2019-07" db="EMBL/GenBank/DDBJ databases">
        <title>Draft genome assembly of a fouling barnacle, Amphibalanus amphitrite (Darwin, 1854): The first reference genome for Thecostraca.</title>
        <authorList>
            <person name="Kim W."/>
        </authorList>
    </citation>
    <scope>NUCLEOTIDE SEQUENCE [LARGE SCALE GENOMIC DNA]</scope>
    <source>
        <strain evidence="4">SNU_AA5</strain>
        <tissue evidence="4">Soma without cirri and trophi</tissue>
    </source>
</reference>
<feature type="domain" description="Neurotransmitter-gated ion-channel ligand-binding" evidence="3">
    <location>
        <begin position="27"/>
        <end position="66"/>
    </location>
</feature>
<dbReference type="AlphaFoldDB" id="A0A6A4W1J9"/>
<dbReference type="GO" id="GO:0016020">
    <property type="term" value="C:membrane"/>
    <property type="evidence" value="ECO:0007669"/>
    <property type="project" value="InterPro"/>
</dbReference>
<dbReference type="Gene3D" id="2.70.170.10">
    <property type="entry name" value="Neurotransmitter-gated ion-channel ligand-binding domain"/>
    <property type="match status" value="1"/>
</dbReference>
<keyword evidence="2" id="KW-0732">Signal</keyword>
<protein>
    <submittedName>
        <fullName evidence="4">Acetylcholine receptor subunit alpha-like 1</fullName>
    </submittedName>
</protein>
<dbReference type="InterPro" id="IPR006202">
    <property type="entry name" value="Neur_chan_lig-bd"/>
</dbReference>
<dbReference type="Proteomes" id="UP000440578">
    <property type="component" value="Unassembled WGS sequence"/>
</dbReference>
<feature type="chain" id="PRO_5025412926" evidence="2">
    <location>
        <begin position="23"/>
        <end position="108"/>
    </location>
</feature>
<sequence>MCVDRRYLTALVAVTLWLVATANPDAKRLYDDLLSRYNRLIRPVGNNSDTITVKMGLRLSQLIDVRWASRGAGCKGVAVTDGSPAAASGSPTDDRPLMRTADEDEDDS</sequence>
<keyword evidence="5" id="KW-1185">Reference proteome</keyword>
<evidence type="ECO:0000256" key="1">
    <source>
        <dbReference type="SAM" id="MobiDB-lite"/>
    </source>
</evidence>
<feature type="region of interest" description="Disordered" evidence="1">
    <location>
        <begin position="78"/>
        <end position="108"/>
    </location>
</feature>
<evidence type="ECO:0000313" key="5">
    <source>
        <dbReference type="Proteomes" id="UP000440578"/>
    </source>
</evidence>
<evidence type="ECO:0000256" key="2">
    <source>
        <dbReference type="SAM" id="SignalP"/>
    </source>
</evidence>
<comment type="caution">
    <text evidence="4">The sequence shown here is derived from an EMBL/GenBank/DDBJ whole genome shotgun (WGS) entry which is preliminary data.</text>
</comment>
<dbReference type="InterPro" id="IPR036734">
    <property type="entry name" value="Neur_chan_lig-bd_sf"/>
</dbReference>
<dbReference type="Pfam" id="PF02931">
    <property type="entry name" value="Neur_chan_LBD"/>
    <property type="match status" value="1"/>
</dbReference>
<accession>A0A6A4W1J9</accession>
<proteinExistence type="predicted"/>